<keyword evidence="1 4" id="KW-0808">Transferase</keyword>
<evidence type="ECO:0000313" key="4">
    <source>
        <dbReference type="EMBL" id="RKN76069.1"/>
    </source>
</evidence>
<dbReference type="InterPro" id="IPR000182">
    <property type="entry name" value="GNAT_dom"/>
</dbReference>
<reference evidence="4 5" key="1">
    <citation type="journal article" date="2007" name="Int. J. Syst. Evol. Microbiol.">
        <title>Paenibacillus ginsengarvi sp. nov., isolated from soil from ginseng cultivation.</title>
        <authorList>
            <person name="Yoon M.H."/>
            <person name="Ten L.N."/>
            <person name="Im W.T."/>
        </authorList>
    </citation>
    <scope>NUCLEOTIDE SEQUENCE [LARGE SCALE GENOMIC DNA]</scope>
    <source>
        <strain evidence="4 5">KCTC 13059</strain>
    </source>
</reference>
<dbReference type="EMBL" id="RBAH01000021">
    <property type="protein sequence ID" value="RKN76069.1"/>
    <property type="molecule type" value="Genomic_DNA"/>
</dbReference>
<accession>A0A3B0BUZ8</accession>
<dbReference type="OrthoDB" id="9787920at2"/>
<evidence type="ECO:0000259" key="3">
    <source>
        <dbReference type="PROSITE" id="PS51186"/>
    </source>
</evidence>
<feature type="domain" description="N-acetyltransferase" evidence="3">
    <location>
        <begin position="2"/>
        <end position="146"/>
    </location>
</feature>
<organism evidence="4 5">
    <name type="scientific">Paenibacillus ginsengarvi</name>
    <dbReference type="NCBI Taxonomy" id="400777"/>
    <lineage>
        <taxon>Bacteria</taxon>
        <taxon>Bacillati</taxon>
        <taxon>Bacillota</taxon>
        <taxon>Bacilli</taxon>
        <taxon>Bacillales</taxon>
        <taxon>Paenibacillaceae</taxon>
        <taxon>Paenibacillus</taxon>
    </lineage>
</organism>
<keyword evidence="2" id="KW-0012">Acyltransferase</keyword>
<dbReference type="PROSITE" id="PS51186">
    <property type="entry name" value="GNAT"/>
    <property type="match status" value="1"/>
</dbReference>
<evidence type="ECO:0000256" key="2">
    <source>
        <dbReference type="ARBA" id="ARBA00023315"/>
    </source>
</evidence>
<dbReference type="InterPro" id="IPR051556">
    <property type="entry name" value="N-term/lysine_N-AcTrnsfr"/>
</dbReference>
<sequence>MVQIRLANSLITDMGSEEDYSLVGNRLYAYNVRETRGLLKLPGRDINLYLRDAEDRVVGGLFCETWSYSLYIDMFWIDDSYRNQGCGKAMLAEAERQARELGCIHAHTNTFSYQAPHFYERMGYEVFGVNDGFPDGIKQYFLRKKL</sequence>
<dbReference type="RefSeq" id="WP_120750001.1">
    <property type="nucleotide sequence ID" value="NZ_RBAH01000021.1"/>
</dbReference>
<proteinExistence type="predicted"/>
<name>A0A3B0BUZ8_9BACL</name>
<dbReference type="InterPro" id="IPR016181">
    <property type="entry name" value="Acyl_CoA_acyltransferase"/>
</dbReference>
<dbReference type="GO" id="GO:0016747">
    <property type="term" value="F:acyltransferase activity, transferring groups other than amino-acyl groups"/>
    <property type="evidence" value="ECO:0007669"/>
    <property type="project" value="InterPro"/>
</dbReference>
<dbReference type="AlphaFoldDB" id="A0A3B0BUZ8"/>
<dbReference type="SUPFAM" id="SSF55729">
    <property type="entry name" value="Acyl-CoA N-acyltransferases (Nat)"/>
    <property type="match status" value="1"/>
</dbReference>
<dbReference type="CDD" id="cd04301">
    <property type="entry name" value="NAT_SF"/>
    <property type="match status" value="1"/>
</dbReference>
<dbReference type="Proteomes" id="UP000282311">
    <property type="component" value="Unassembled WGS sequence"/>
</dbReference>
<keyword evidence="5" id="KW-1185">Reference proteome</keyword>
<dbReference type="PANTHER" id="PTHR42919:SF8">
    <property type="entry name" value="N-ALPHA-ACETYLTRANSFERASE 50"/>
    <property type="match status" value="1"/>
</dbReference>
<evidence type="ECO:0000313" key="5">
    <source>
        <dbReference type="Proteomes" id="UP000282311"/>
    </source>
</evidence>
<dbReference type="Pfam" id="PF13508">
    <property type="entry name" value="Acetyltransf_7"/>
    <property type="match status" value="1"/>
</dbReference>
<dbReference type="PANTHER" id="PTHR42919">
    <property type="entry name" value="N-ALPHA-ACETYLTRANSFERASE"/>
    <property type="match status" value="1"/>
</dbReference>
<gene>
    <name evidence="4" type="ORF">D7M11_25055</name>
</gene>
<comment type="caution">
    <text evidence="4">The sequence shown here is derived from an EMBL/GenBank/DDBJ whole genome shotgun (WGS) entry which is preliminary data.</text>
</comment>
<dbReference type="Gene3D" id="3.40.630.30">
    <property type="match status" value="1"/>
</dbReference>
<evidence type="ECO:0000256" key="1">
    <source>
        <dbReference type="ARBA" id="ARBA00022679"/>
    </source>
</evidence>
<protein>
    <submittedName>
        <fullName evidence="4">N-acetyltransferase</fullName>
    </submittedName>
</protein>